<dbReference type="PROSITE" id="PS50112">
    <property type="entry name" value="PAS"/>
    <property type="match status" value="1"/>
</dbReference>
<keyword evidence="4 8" id="KW-0716">Sensory transduction</keyword>
<evidence type="ECO:0000313" key="11">
    <source>
        <dbReference type="EMBL" id="GEO39919.1"/>
    </source>
</evidence>
<dbReference type="Proteomes" id="UP000321523">
    <property type="component" value="Unassembled WGS sequence"/>
</dbReference>
<dbReference type="SUPFAM" id="SSF55785">
    <property type="entry name" value="PYP-like sensor domain (PAS domain)"/>
    <property type="match status" value="1"/>
</dbReference>
<reference evidence="11 12" key="1">
    <citation type="submission" date="2019-07" db="EMBL/GenBank/DDBJ databases">
        <title>Whole genome shotgun sequence of Skermanella aerolata NBRC 106429.</title>
        <authorList>
            <person name="Hosoyama A."/>
            <person name="Uohara A."/>
            <person name="Ohji S."/>
            <person name="Ichikawa N."/>
        </authorList>
    </citation>
    <scope>NUCLEOTIDE SEQUENCE [LARGE SCALE GENOMIC DNA]</scope>
    <source>
        <strain evidence="11 12">NBRC 106429</strain>
    </source>
</reference>
<evidence type="ECO:0000256" key="1">
    <source>
        <dbReference type="ARBA" id="ARBA00009132"/>
    </source>
</evidence>
<dbReference type="GO" id="GO:0006355">
    <property type="term" value="P:regulation of DNA-templated transcription"/>
    <property type="evidence" value="ECO:0007669"/>
    <property type="project" value="UniProtKB-UniRule"/>
</dbReference>
<dbReference type="InterPro" id="IPR013767">
    <property type="entry name" value="PAS_fold"/>
</dbReference>
<comment type="PTM">
    <text evidence="9">The 4-hydroxycinnamic acid (p-coumaric acid) chromophore is covalently bound via a thioester linkage.</text>
</comment>
<evidence type="ECO:0000256" key="5">
    <source>
        <dbReference type="ARBA" id="ARBA00022991"/>
    </source>
</evidence>
<organism evidence="11 12">
    <name type="scientific">Skermanella aerolata</name>
    <dbReference type="NCBI Taxonomy" id="393310"/>
    <lineage>
        <taxon>Bacteria</taxon>
        <taxon>Pseudomonadati</taxon>
        <taxon>Pseudomonadota</taxon>
        <taxon>Alphaproteobacteria</taxon>
        <taxon>Rhodospirillales</taxon>
        <taxon>Azospirillaceae</taxon>
        <taxon>Skermanella</taxon>
    </lineage>
</organism>
<evidence type="ECO:0000259" key="10">
    <source>
        <dbReference type="PROSITE" id="PS50112"/>
    </source>
</evidence>
<keyword evidence="12" id="KW-1185">Reference proteome</keyword>
<gene>
    <name evidence="11" type="ORF">SAE02_40670</name>
</gene>
<dbReference type="InterPro" id="IPR035965">
    <property type="entry name" value="PAS-like_dom_sf"/>
</dbReference>
<keyword evidence="3 8" id="KW-0600">Photoreceptor protein</keyword>
<dbReference type="CDD" id="cd00130">
    <property type="entry name" value="PAS"/>
    <property type="match status" value="1"/>
</dbReference>
<dbReference type="OrthoDB" id="329226at2"/>
<dbReference type="GO" id="GO:0009881">
    <property type="term" value="F:photoreceptor activity"/>
    <property type="evidence" value="ECO:0007669"/>
    <property type="project" value="UniProtKB-UniRule"/>
</dbReference>
<evidence type="ECO:0000256" key="4">
    <source>
        <dbReference type="ARBA" id="ARBA00022606"/>
    </source>
</evidence>
<evidence type="ECO:0000256" key="7">
    <source>
        <dbReference type="NCBIfam" id="TIGR02373"/>
    </source>
</evidence>
<evidence type="ECO:0000256" key="3">
    <source>
        <dbReference type="ARBA" id="ARBA00022543"/>
    </source>
</evidence>
<evidence type="ECO:0000313" key="12">
    <source>
        <dbReference type="Proteomes" id="UP000321523"/>
    </source>
</evidence>
<dbReference type="Gene3D" id="3.30.450.20">
    <property type="entry name" value="PAS domain"/>
    <property type="match status" value="1"/>
</dbReference>
<comment type="similarity">
    <text evidence="1 8">Belongs to the photoactive yellow protein family.</text>
</comment>
<evidence type="ECO:0000256" key="8">
    <source>
        <dbReference type="PIRNR" id="PIRNR000087"/>
    </source>
</evidence>
<dbReference type="AlphaFoldDB" id="A0A512DTX4"/>
<evidence type="ECO:0000256" key="6">
    <source>
        <dbReference type="ARBA" id="ARBA00023170"/>
    </source>
</evidence>
<sequence length="129" mass="14330">MLKDIQLVEFGKSDIENVMAKMSGKDIDNLAFGAVQLDRDGRIIQYNSAEGQITGRDPKSTVGKNFFTEVAPCTNTPVFKGAFDAGVKAGNLNSVIEYTFDYNMKPTKVKVHMKKALVGDSYWVFVKRL</sequence>
<evidence type="ECO:0000256" key="2">
    <source>
        <dbReference type="ARBA" id="ARBA00019243"/>
    </source>
</evidence>
<protein>
    <recommendedName>
        <fullName evidence="2 7">Photoactive yellow protein</fullName>
        <shortName evidence="8">PYP</shortName>
    </recommendedName>
</protein>
<keyword evidence="6 8" id="KW-0675">Receptor</keyword>
<dbReference type="GO" id="GO:0007602">
    <property type="term" value="P:phototransduction"/>
    <property type="evidence" value="ECO:0007669"/>
    <property type="project" value="UniProtKB-UniRule"/>
</dbReference>
<dbReference type="InterPro" id="IPR000014">
    <property type="entry name" value="PAS"/>
</dbReference>
<dbReference type="EMBL" id="BJYZ01000019">
    <property type="protein sequence ID" value="GEO39919.1"/>
    <property type="molecule type" value="Genomic_DNA"/>
</dbReference>
<comment type="caution">
    <text evidence="11">The sequence shown here is derived from an EMBL/GenBank/DDBJ whole genome shotgun (WGS) entry which is preliminary data.</text>
</comment>
<evidence type="ECO:0000256" key="9">
    <source>
        <dbReference type="PIRSR" id="PIRSR000087-50"/>
    </source>
</evidence>
<dbReference type="Pfam" id="PF00989">
    <property type="entry name" value="PAS"/>
    <property type="match status" value="1"/>
</dbReference>
<accession>A0A512DTX4</accession>
<dbReference type="NCBIfam" id="TIGR02373">
    <property type="entry name" value="photo_yellow"/>
    <property type="match status" value="1"/>
</dbReference>
<keyword evidence="5 8" id="KW-0157">Chromophore</keyword>
<name>A0A512DTX4_9PROT</name>
<dbReference type="RefSeq" id="WP_044433835.1">
    <property type="nucleotide sequence ID" value="NZ_BJYZ01000019.1"/>
</dbReference>
<dbReference type="PIRSF" id="PIRSF000087">
    <property type="entry name" value="PYP"/>
    <property type="match status" value="1"/>
</dbReference>
<feature type="modified residue" description="S-(4-hydroxycinnamyl)cysteine" evidence="9">
    <location>
        <position position="73"/>
    </location>
</feature>
<proteinExistence type="inferred from homology"/>
<feature type="domain" description="PAS" evidence="10">
    <location>
        <begin position="27"/>
        <end position="70"/>
    </location>
</feature>
<dbReference type="InterPro" id="IPR012130">
    <property type="entry name" value="PYP"/>
</dbReference>